<dbReference type="InterPro" id="IPR012340">
    <property type="entry name" value="NA-bd_OB-fold"/>
</dbReference>
<dbReference type="CDD" id="cd07968">
    <property type="entry name" value="OBF_DNA_ligase_IV"/>
    <property type="match status" value="1"/>
</dbReference>
<keyword evidence="6" id="KW-0677">Repeat</keyword>
<dbReference type="GO" id="GO:0006303">
    <property type="term" value="P:double-strand break repair via nonhomologous end joining"/>
    <property type="evidence" value="ECO:0007669"/>
    <property type="project" value="TreeGrafter"/>
</dbReference>
<sequence>MNNKEEYEYSDLASPVEKARKKKPINHGPLPSFRYIVNQLFIPVENVTRNRRLHLSVNKTDVIFRFISNYRQTVGDDILPVARLYFPKWDRKRVYMMKEHKLGKIVCDYLKLHRNAEDFKRIHNWKQLSYNHMKTSVPFSDLLVEIISRRRISRIIPDSELLNVNDVNIILDKLNSFAQDKNISKADIFQNTINRMGDSELRYFFRIVLKDDPVGSESVFLNCWHPDARRLYDLTHDLKLVFWGLDDPSSRLSTKQKQIRLMLPFTPQRCQRVRSEYSKIASYSFHDLPFLIEEKFDGERMQVHIARDSNDHNKLIFKYFTRNAMDYTSIYGANSGNDVDFTGCISHLLKSSNFHENMKNCILDGEMICYDPVLRIPLPYSCVKLSALHSLALGENRELDKEPHPMFMAFDCVYLNDTSLEDYDLSQRKSALNYVLRKPVANLFTIADYEVARSGDEIGKAMKKAISMDSEGIVLKHIQSKYVVGSISKEWIKVKPEYLEEFGENLDLVIVGKIPGAKTSYICALRDDSEERTVKEGGEHNSNEKSCKFITLCKIANGFSIEDYRYIDERTKNKWKKMDEMPQTPKVIFGKDIPDFWIDPIDSVVIEARARSIALQPKQTGYATSTTLYNAYCVRIRPDKDWKTASTLNEYDISSNRAKIHSAQTIFNGKRKRRMHVVSKKSHLLDVLNKGYTTSNSSPGKVSTLFSDYVFSVKTDCIYHQALMPISKLNMVIARYGGALARDPESVILNSSKKHLIIIAEKMTSEVKGLTDKYNIFKFKWCEDCITTGMVVSPDNSHIFISDLALNQLCASNESTFSGNPIVALNKYTFWGVVNGLNSSRLRIPAIMKKSHLTNQELYDLHKFLMFSGMTFMLIYDTKTSNRKSIITMAIRLNGGDTTTKINCCSMIVILFDEEELVSLFKQKDHIIHKIRKVMEERGQLNTTKIPHMVKYNYIESCIKENTLVGTANYRVFLPS</sequence>
<evidence type="ECO:0000256" key="9">
    <source>
        <dbReference type="ARBA" id="ARBA00022840"/>
    </source>
</evidence>
<evidence type="ECO:0000256" key="5">
    <source>
        <dbReference type="ARBA" id="ARBA00022723"/>
    </source>
</evidence>
<gene>
    <name evidence="19" type="ORF">BRETT_003066</name>
</gene>
<evidence type="ECO:0000256" key="13">
    <source>
        <dbReference type="ARBA" id="ARBA00023242"/>
    </source>
</evidence>
<evidence type="ECO:0000256" key="1">
    <source>
        <dbReference type="ARBA" id="ARBA00001946"/>
    </source>
</evidence>
<evidence type="ECO:0000256" key="6">
    <source>
        <dbReference type="ARBA" id="ARBA00022737"/>
    </source>
</evidence>
<proteinExistence type="inferred from homology"/>
<dbReference type="SUPFAM" id="SSF56091">
    <property type="entry name" value="DNA ligase/mRNA capping enzyme, catalytic domain"/>
    <property type="match status" value="1"/>
</dbReference>
<keyword evidence="12 15" id="KW-0234">DNA repair</keyword>
<evidence type="ECO:0000256" key="2">
    <source>
        <dbReference type="ARBA" id="ARBA00004123"/>
    </source>
</evidence>
<evidence type="ECO:0000256" key="15">
    <source>
        <dbReference type="RuleBase" id="RU000617"/>
    </source>
</evidence>
<dbReference type="InterPro" id="IPR036599">
    <property type="entry name" value="DNA_ligase_N_sf"/>
</dbReference>
<reference evidence="19" key="2">
    <citation type="journal article" name="BMC Genomics">
        <title>New genome assemblies reveal patterns of domestication and adaptation across Brettanomyces (Dekkera) species.</title>
        <authorList>
            <person name="Roach M.J."/>
            <person name="Borneman A.R."/>
        </authorList>
    </citation>
    <scope>NUCLEOTIDE SEQUENCE</scope>
    <source>
        <strain evidence="19">UCD 2041</strain>
    </source>
</reference>
<comment type="cofactor">
    <cofactor evidence="1">
        <name>Mg(2+)</name>
        <dbReference type="ChEBI" id="CHEBI:18420"/>
    </cofactor>
</comment>
<name>A0A871RAI9_DEKBR</name>
<dbReference type="GO" id="GO:0071897">
    <property type="term" value="P:DNA biosynthetic process"/>
    <property type="evidence" value="ECO:0007669"/>
    <property type="project" value="InterPro"/>
</dbReference>
<evidence type="ECO:0000256" key="16">
    <source>
        <dbReference type="RuleBase" id="RU004196"/>
    </source>
</evidence>
<keyword evidence="5" id="KW-0479">Metal-binding</keyword>
<dbReference type="SUPFAM" id="SSF50249">
    <property type="entry name" value="Nucleic acid-binding proteins"/>
    <property type="match status" value="1"/>
</dbReference>
<dbReference type="Pfam" id="PF01068">
    <property type="entry name" value="DNA_ligase_A_M"/>
    <property type="match status" value="1"/>
</dbReference>
<dbReference type="PANTHER" id="PTHR45997:SF1">
    <property type="entry name" value="DNA LIGASE 4"/>
    <property type="match status" value="1"/>
</dbReference>
<evidence type="ECO:0000256" key="4">
    <source>
        <dbReference type="ARBA" id="ARBA00022598"/>
    </source>
</evidence>
<dbReference type="GO" id="GO:0005524">
    <property type="term" value="F:ATP binding"/>
    <property type="evidence" value="ECO:0007669"/>
    <property type="project" value="UniProtKB-KW"/>
</dbReference>
<dbReference type="Gene3D" id="3.30.470.30">
    <property type="entry name" value="DNA ligase/mRNA capping enzyme"/>
    <property type="match status" value="1"/>
</dbReference>
<dbReference type="InterPro" id="IPR012310">
    <property type="entry name" value="DNA_ligase_ATP-dep_cent"/>
</dbReference>
<dbReference type="GO" id="GO:0006310">
    <property type="term" value="P:DNA recombination"/>
    <property type="evidence" value="ECO:0007669"/>
    <property type="project" value="UniProtKB-KW"/>
</dbReference>
<dbReference type="InterPro" id="IPR029710">
    <property type="entry name" value="LIG4"/>
</dbReference>
<keyword evidence="10" id="KW-0460">Magnesium</keyword>
<dbReference type="NCBIfam" id="TIGR00574">
    <property type="entry name" value="dnl1"/>
    <property type="match status" value="1"/>
</dbReference>
<dbReference type="PROSITE" id="PS00697">
    <property type="entry name" value="DNA_LIGASE_A1"/>
    <property type="match status" value="1"/>
</dbReference>
<dbReference type="OrthoDB" id="151490at2759"/>
<evidence type="ECO:0000313" key="20">
    <source>
        <dbReference type="Proteomes" id="UP000663131"/>
    </source>
</evidence>
<dbReference type="InterPro" id="IPR012308">
    <property type="entry name" value="DNA_ligase_ATP-dep_N"/>
</dbReference>
<evidence type="ECO:0000256" key="8">
    <source>
        <dbReference type="ARBA" id="ARBA00022763"/>
    </source>
</evidence>
<dbReference type="PROSITE" id="PS50172">
    <property type="entry name" value="BRCT"/>
    <property type="match status" value="2"/>
</dbReference>
<keyword evidence="9 15" id="KW-0067">ATP-binding</keyword>
<dbReference type="AlphaFoldDB" id="A0A871RAI9"/>
<dbReference type="EC" id="6.5.1.1" evidence="15"/>
<keyword evidence="7 15" id="KW-0547">Nucleotide-binding</keyword>
<protein>
    <recommendedName>
        <fullName evidence="15">DNA ligase</fullName>
        <ecNumber evidence="15">6.5.1.1</ecNumber>
    </recommendedName>
</protein>
<dbReference type="Gene3D" id="3.40.50.10190">
    <property type="entry name" value="BRCT domain"/>
    <property type="match status" value="2"/>
</dbReference>
<dbReference type="InterPro" id="IPR000977">
    <property type="entry name" value="DNA_ligase_ATP-dep"/>
</dbReference>
<evidence type="ECO:0000256" key="10">
    <source>
        <dbReference type="ARBA" id="ARBA00022842"/>
    </source>
</evidence>
<dbReference type="PANTHER" id="PTHR45997">
    <property type="entry name" value="DNA LIGASE 4"/>
    <property type="match status" value="1"/>
</dbReference>
<dbReference type="GO" id="GO:0046872">
    <property type="term" value="F:metal ion binding"/>
    <property type="evidence" value="ECO:0007669"/>
    <property type="project" value="UniProtKB-KW"/>
</dbReference>
<comment type="similarity">
    <text evidence="3 16">Belongs to the ATP-dependent DNA ligase family.</text>
</comment>
<dbReference type="Proteomes" id="UP000663131">
    <property type="component" value="Chromosome 9"/>
</dbReference>
<feature type="domain" description="BRCT" evidence="18">
    <location>
        <begin position="701"/>
        <end position="799"/>
    </location>
</feature>
<dbReference type="InterPro" id="IPR036420">
    <property type="entry name" value="BRCT_dom_sf"/>
</dbReference>
<dbReference type="GeneID" id="64574990"/>
<dbReference type="SUPFAM" id="SSF52113">
    <property type="entry name" value="BRCT domain"/>
    <property type="match status" value="1"/>
</dbReference>
<dbReference type="KEGG" id="bbrx:BRETT_003066"/>
<comment type="subcellular location">
    <subcellularLocation>
        <location evidence="2">Nucleus</location>
    </subcellularLocation>
</comment>
<dbReference type="RefSeq" id="XP_041139372.1">
    <property type="nucleotide sequence ID" value="XM_041281581.1"/>
</dbReference>
<dbReference type="Gene3D" id="1.10.3260.10">
    <property type="entry name" value="DNA ligase, ATP-dependent, N-terminal domain"/>
    <property type="match status" value="1"/>
</dbReference>
<dbReference type="CDD" id="cd07903">
    <property type="entry name" value="Adenylation_DNA_ligase_IV"/>
    <property type="match status" value="1"/>
</dbReference>
<evidence type="ECO:0000313" key="19">
    <source>
        <dbReference type="EMBL" id="QOU22879.1"/>
    </source>
</evidence>
<dbReference type="PROSITE" id="PS50160">
    <property type="entry name" value="DNA_LIGASE_A3"/>
    <property type="match status" value="1"/>
</dbReference>
<dbReference type="Gene3D" id="2.40.50.140">
    <property type="entry name" value="Nucleic acid-binding proteins"/>
    <property type="match status" value="1"/>
</dbReference>
<dbReference type="GO" id="GO:0006297">
    <property type="term" value="P:nucleotide-excision repair, DNA gap filling"/>
    <property type="evidence" value="ECO:0007669"/>
    <property type="project" value="TreeGrafter"/>
</dbReference>
<dbReference type="GO" id="GO:0003910">
    <property type="term" value="F:DNA ligase (ATP) activity"/>
    <property type="evidence" value="ECO:0007669"/>
    <property type="project" value="UniProtKB-EC"/>
</dbReference>
<accession>A0A871RAI9</accession>
<evidence type="ECO:0000259" key="18">
    <source>
        <dbReference type="PROSITE" id="PS50172"/>
    </source>
</evidence>
<dbReference type="InterPro" id="IPR016059">
    <property type="entry name" value="DNA_ligase_ATP-dep_CS"/>
</dbReference>
<dbReference type="EMBL" id="CP063137">
    <property type="protein sequence ID" value="QOU22879.1"/>
    <property type="molecule type" value="Genomic_DNA"/>
</dbReference>
<keyword evidence="8 15" id="KW-0227">DNA damage</keyword>
<reference evidence="19" key="1">
    <citation type="submission" date="2020-10" db="EMBL/GenBank/DDBJ databases">
        <authorList>
            <person name="Palmer J.M."/>
        </authorList>
    </citation>
    <scope>NUCLEOTIDE SEQUENCE</scope>
    <source>
        <strain evidence="19">UCD 2041</strain>
    </source>
</reference>
<evidence type="ECO:0000256" key="3">
    <source>
        <dbReference type="ARBA" id="ARBA00007572"/>
    </source>
</evidence>
<dbReference type="InterPro" id="IPR001357">
    <property type="entry name" value="BRCT_dom"/>
</dbReference>
<feature type="domain" description="ATP-dependent DNA ligase family profile" evidence="17">
    <location>
        <begin position="398"/>
        <end position="527"/>
    </location>
</feature>
<keyword evidence="11 15" id="KW-0233">DNA recombination</keyword>
<evidence type="ECO:0000256" key="7">
    <source>
        <dbReference type="ARBA" id="ARBA00022741"/>
    </source>
</evidence>
<evidence type="ECO:0000256" key="14">
    <source>
        <dbReference type="ARBA" id="ARBA00034003"/>
    </source>
</evidence>
<evidence type="ECO:0000256" key="12">
    <source>
        <dbReference type="ARBA" id="ARBA00023204"/>
    </source>
</evidence>
<dbReference type="Pfam" id="PF04675">
    <property type="entry name" value="DNA_ligase_A_N"/>
    <property type="match status" value="1"/>
</dbReference>
<dbReference type="GO" id="GO:0032807">
    <property type="term" value="C:DNA ligase IV complex"/>
    <property type="evidence" value="ECO:0007669"/>
    <property type="project" value="TreeGrafter"/>
</dbReference>
<keyword evidence="4 15" id="KW-0436">Ligase</keyword>
<evidence type="ECO:0000256" key="11">
    <source>
        <dbReference type="ARBA" id="ARBA00023172"/>
    </source>
</evidence>
<comment type="catalytic activity">
    <reaction evidence="14 15">
        <text>ATP + (deoxyribonucleotide)n-3'-hydroxyl + 5'-phospho-(deoxyribonucleotide)m = (deoxyribonucleotide)n+m + AMP + diphosphate.</text>
        <dbReference type="EC" id="6.5.1.1"/>
    </reaction>
</comment>
<evidence type="ECO:0000259" key="17">
    <source>
        <dbReference type="PROSITE" id="PS50160"/>
    </source>
</evidence>
<keyword evidence="13" id="KW-0539">Nucleus</keyword>
<dbReference type="GO" id="GO:0003677">
    <property type="term" value="F:DNA binding"/>
    <property type="evidence" value="ECO:0007669"/>
    <property type="project" value="InterPro"/>
</dbReference>
<organism evidence="19 20">
    <name type="scientific">Dekkera bruxellensis</name>
    <name type="common">Brettanomyces custersii</name>
    <dbReference type="NCBI Taxonomy" id="5007"/>
    <lineage>
        <taxon>Eukaryota</taxon>
        <taxon>Fungi</taxon>
        <taxon>Dikarya</taxon>
        <taxon>Ascomycota</taxon>
        <taxon>Saccharomycotina</taxon>
        <taxon>Pichiomycetes</taxon>
        <taxon>Pichiales</taxon>
        <taxon>Pichiaceae</taxon>
        <taxon>Brettanomyces</taxon>
    </lineage>
</organism>
<dbReference type="InterPro" id="IPR044125">
    <property type="entry name" value="Adenylation_DNA_ligase_IV"/>
</dbReference>
<feature type="domain" description="BRCT" evidence="18">
    <location>
        <begin position="862"/>
        <end position="972"/>
    </location>
</feature>